<accession>A0AAE8XKD5</accession>
<sequence length="85" mass="9744">MPDISTALGALVGVLLAHALLALYRRYRRERLKRRIRGILAGHGRRASGGVLPERIPEEEWGPWQESETHPGMRLRVHRTDEEIL</sequence>
<feature type="transmembrane region" description="Helical" evidence="2">
    <location>
        <begin position="6"/>
        <end position="24"/>
    </location>
</feature>
<protein>
    <submittedName>
        <fullName evidence="3">Membrane protein</fullName>
    </submittedName>
</protein>
<name>A0AAE8XKD5_9CAUD</name>
<gene>
    <name evidence="3" type="primary">58</name>
    <name evidence="3" type="ORF">SEA_KLEVEY_58</name>
</gene>
<keyword evidence="2" id="KW-0812">Transmembrane</keyword>
<evidence type="ECO:0000256" key="2">
    <source>
        <dbReference type="SAM" id="Phobius"/>
    </source>
</evidence>
<keyword evidence="4" id="KW-1185">Reference proteome</keyword>
<keyword evidence="2" id="KW-1133">Transmembrane helix</keyword>
<feature type="region of interest" description="Disordered" evidence="1">
    <location>
        <begin position="62"/>
        <end position="85"/>
    </location>
</feature>
<evidence type="ECO:0000313" key="4">
    <source>
        <dbReference type="Proteomes" id="UP000828064"/>
    </source>
</evidence>
<proteinExistence type="predicted"/>
<dbReference type="Proteomes" id="UP000828064">
    <property type="component" value="Segment"/>
</dbReference>
<keyword evidence="2" id="KW-0472">Membrane</keyword>
<evidence type="ECO:0000313" key="3">
    <source>
        <dbReference type="EMBL" id="UAW09414.1"/>
    </source>
</evidence>
<reference evidence="3 4" key="1">
    <citation type="submission" date="2021-08" db="EMBL/GenBank/DDBJ databases">
        <authorList>
            <person name="Gillison A.D."/>
            <person name="Kleven A.S."/>
            <person name="Allen M.J."/>
            <person name="Garcia Costas A.M."/>
            <person name="Merkhofer E.C."/>
            <person name="Garlena R.A."/>
            <person name="Russell D.A."/>
            <person name="Jacobs-Sera D."/>
            <person name="Hatfull G.F."/>
        </authorList>
    </citation>
    <scope>NUCLEOTIDE SEQUENCE [LARGE SCALE GENOMIC DNA]</scope>
</reference>
<organism evidence="3 4">
    <name type="scientific">Arthrobacter phage Klevey</name>
    <dbReference type="NCBI Taxonomy" id="2867481"/>
    <lineage>
        <taxon>Viruses</taxon>
        <taxon>Duplodnaviria</taxon>
        <taxon>Heunggongvirae</taxon>
        <taxon>Uroviricota</taxon>
        <taxon>Caudoviricetes</taxon>
        <taxon>Berryhillviridae</taxon>
        <taxon>Lilmacvirus</taxon>
        <taxon>Lilmacvirus klevey</taxon>
    </lineage>
</organism>
<dbReference type="EMBL" id="MZ747522">
    <property type="protein sequence ID" value="UAW09414.1"/>
    <property type="molecule type" value="Genomic_DNA"/>
</dbReference>
<evidence type="ECO:0000256" key="1">
    <source>
        <dbReference type="SAM" id="MobiDB-lite"/>
    </source>
</evidence>